<dbReference type="Pfam" id="PF10109">
    <property type="entry name" value="Phage_TAC_7"/>
    <property type="match status" value="1"/>
</dbReference>
<evidence type="ECO:0008006" key="2">
    <source>
        <dbReference type="Google" id="ProtNLM"/>
    </source>
</evidence>
<dbReference type="RefSeq" id="WP_179981530.1">
    <property type="nucleotide sequence ID" value="NZ_LT608333.1"/>
</dbReference>
<evidence type="ECO:0000313" key="1">
    <source>
        <dbReference type="EMBL" id="SCM69994.1"/>
    </source>
</evidence>
<dbReference type="InterPro" id="IPR019289">
    <property type="entry name" value="Phage_tail_E/E"/>
</dbReference>
<accession>A0A212KXH5</accession>
<proteinExistence type="predicted"/>
<dbReference type="EMBL" id="FMJC01000001">
    <property type="protein sequence ID" value="SCM69994.1"/>
    <property type="molecule type" value="Genomic_DNA"/>
</dbReference>
<gene>
    <name evidence="1" type="ORF">KL86DES1_10117</name>
</gene>
<organism evidence="1">
    <name type="scientific">uncultured Desulfovibrio sp</name>
    <dbReference type="NCBI Taxonomy" id="167968"/>
    <lineage>
        <taxon>Bacteria</taxon>
        <taxon>Pseudomonadati</taxon>
        <taxon>Thermodesulfobacteriota</taxon>
        <taxon>Desulfovibrionia</taxon>
        <taxon>Desulfovibrionales</taxon>
        <taxon>Desulfovibrionaceae</taxon>
        <taxon>Desulfovibrio</taxon>
        <taxon>environmental samples</taxon>
    </lineage>
</organism>
<reference evidence="1" key="1">
    <citation type="submission" date="2016-08" db="EMBL/GenBank/DDBJ databases">
        <authorList>
            <person name="Seilhamer J.J."/>
        </authorList>
    </citation>
    <scope>NUCLEOTIDE SEQUENCE</scope>
    <source>
        <strain evidence="1">86-1</strain>
    </source>
</reference>
<name>A0A212KXH5_9BACT</name>
<protein>
    <recommendedName>
        <fullName evidence="2">Phage tail assembly protein</fullName>
    </recommendedName>
</protein>
<sequence>MAKEKNVTIALDWPVELADRKLDSVCMRRPTMGDLIDNPVRDGLDYLGEVRLFAALCGLHEDDLRAMDAEDYLKLQQQYAFFRGAKQPENASGGDAAAR</sequence>
<dbReference type="AlphaFoldDB" id="A0A212KXH5"/>